<name>A0A0M7B9N1_9RHOB</name>
<dbReference type="AlphaFoldDB" id="A0A0M7B9N1"/>
<dbReference type="SUPFAM" id="SSF53335">
    <property type="entry name" value="S-adenosyl-L-methionine-dependent methyltransferases"/>
    <property type="match status" value="1"/>
</dbReference>
<dbReference type="STRING" id="313367.JSE7799_01790"/>
<evidence type="ECO:0000256" key="1">
    <source>
        <dbReference type="SAM" id="MobiDB-lite"/>
    </source>
</evidence>
<dbReference type="InterPro" id="IPR029063">
    <property type="entry name" value="SAM-dependent_MTases_sf"/>
</dbReference>
<evidence type="ECO:0000313" key="2">
    <source>
        <dbReference type="EMBL" id="CUH39071.1"/>
    </source>
</evidence>
<evidence type="ECO:0000313" key="3">
    <source>
        <dbReference type="Proteomes" id="UP000049455"/>
    </source>
</evidence>
<protein>
    <submittedName>
        <fullName evidence="2">Cyclopropane fatty acyl phospholipid synthase</fullName>
    </submittedName>
</protein>
<keyword evidence="3" id="KW-1185">Reference proteome</keyword>
<sequence>MPAAPMKLTGQQRRTGLEDRRSFSPGHSYSTTPRRRIARFNSRWNEIVEQGFEERFPRMWNLDLTGCAGVFECGISDVIWTTVRKVS</sequence>
<accession>A0A0M7B9N1</accession>
<dbReference type="Proteomes" id="UP000049455">
    <property type="component" value="Unassembled WGS sequence"/>
</dbReference>
<proteinExistence type="predicted"/>
<dbReference type="Gene3D" id="3.40.50.150">
    <property type="entry name" value="Vaccinia Virus protein VP39"/>
    <property type="match status" value="1"/>
</dbReference>
<dbReference type="EMBL" id="CYPR01000109">
    <property type="protein sequence ID" value="CUH39071.1"/>
    <property type="molecule type" value="Genomic_DNA"/>
</dbReference>
<feature type="region of interest" description="Disordered" evidence="1">
    <location>
        <begin position="1"/>
        <end position="31"/>
    </location>
</feature>
<gene>
    <name evidence="2" type="ORF">JSE7799_01790</name>
</gene>
<reference evidence="2 3" key="1">
    <citation type="submission" date="2015-09" db="EMBL/GenBank/DDBJ databases">
        <authorList>
            <person name="Jackson K.R."/>
            <person name="Lunt B.L."/>
            <person name="Fisher J.N.B."/>
            <person name="Gardner A.V."/>
            <person name="Bailey M.E."/>
            <person name="Deus L.M."/>
            <person name="Earl A.S."/>
            <person name="Gibby P.D."/>
            <person name="Hartmann K.A."/>
            <person name="Liu J.E."/>
            <person name="Manci A.M."/>
            <person name="Nielsen D.A."/>
            <person name="Solomon M.B."/>
            <person name="Breakwell D.P."/>
            <person name="Burnett S.H."/>
            <person name="Grose J.H."/>
        </authorList>
    </citation>
    <scope>NUCLEOTIDE SEQUENCE [LARGE SCALE GENOMIC DNA]</scope>
    <source>
        <strain evidence="2 3">CECT 7799</strain>
    </source>
</reference>
<organism evidence="2 3">
    <name type="scientific">Jannaschia seosinensis</name>
    <dbReference type="NCBI Taxonomy" id="313367"/>
    <lineage>
        <taxon>Bacteria</taxon>
        <taxon>Pseudomonadati</taxon>
        <taxon>Pseudomonadota</taxon>
        <taxon>Alphaproteobacteria</taxon>
        <taxon>Rhodobacterales</taxon>
        <taxon>Roseobacteraceae</taxon>
        <taxon>Jannaschia</taxon>
    </lineage>
</organism>